<protein>
    <recommendedName>
        <fullName evidence="3">Lipoprotein</fullName>
    </recommendedName>
</protein>
<name>A0A211ZL83_9PROT</name>
<keyword evidence="2" id="KW-1185">Reference proteome</keyword>
<organism evidence="1 2">
    <name type="scientific">Inquilinus limosus</name>
    <dbReference type="NCBI Taxonomy" id="171674"/>
    <lineage>
        <taxon>Bacteria</taxon>
        <taxon>Pseudomonadati</taxon>
        <taxon>Pseudomonadota</taxon>
        <taxon>Alphaproteobacteria</taxon>
        <taxon>Rhodospirillales</taxon>
        <taxon>Rhodospirillaceae</taxon>
        <taxon>Inquilinus</taxon>
    </lineage>
</organism>
<dbReference type="AlphaFoldDB" id="A0A211ZL83"/>
<evidence type="ECO:0008006" key="3">
    <source>
        <dbReference type="Google" id="ProtNLM"/>
    </source>
</evidence>
<comment type="caution">
    <text evidence="1">The sequence shown here is derived from an EMBL/GenBank/DDBJ whole genome shotgun (WGS) entry which is preliminary data.</text>
</comment>
<reference evidence="2" key="1">
    <citation type="submission" date="2017-05" db="EMBL/GenBank/DDBJ databases">
        <authorList>
            <person name="Macchi M."/>
            <person name="Festa S."/>
            <person name="Coppotelli B.M."/>
            <person name="Morelli I.S."/>
        </authorList>
    </citation>
    <scope>NUCLEOTIDE SEQUENCE [LARGE SCALE GENOMIC DNA]</scope>
    <source>
        <strain evidence="2">I</strain>
    </source>
</reference>
<dbReference type="EMBL" id="NHON01000029">
    <property type="protein sequence ID" value="OWJ66045.1"/>
    <property type="molecule type" value="Genomic_DNA"/>
</dbReference>
<sequence>MRRIALLLAGTAVLIVGCGPRGPQFSELGFQQRMERLIGLSKDRVVGHLGLPVSEFEGKEDGHLIATYQLDWTDSGGGYTVSVPQTEYVYGTSYNRRGRSRGSYSETRTTYVDRSVPSYSVQRSCLIDLDYDERQRVVGYQYRGDGCMAVERETP</sequence>
<gene>
    <name evidence="1" type="ORF">BWR60_16610</name>
</gene>
<accession>A0A211ZL83</accession>
<proteinExistence type="predicted"/>
<dbReference type="OrthoDB" id="9826918at2"/>
<evidence type="ECO:0000313" key="1">
    <source>
        <dbReference type="EMBL" id="OWJ66045.1"/>
    </source>
</evidence>
<dbReference type="RefSeq" id="WP_088152141.1">
    <property type="nucleotide sequence ID" value="NZ_NHON01000029.1"/>
</dbReference>
<dbReference type="PROSITE" id="PS51257">
    <property type="entry name" value="PROKAR_LIPOPROTEIN"/>
    <property type="match status" value="1"/>
</dbReference>
<evidence type="ECO:0000313" key="2">
    <source>
        <dbReference type="Proteomes" id="UP000196655"/>
    </source>
</evidence>
<dbReference type="Proteomes" id="UP000196655">
    <property type="component" value="Unassembled WGS sequence"/>
</dbReference>